<dbReference type="Pfam" id="PF07963">
    <property type="entry name" value="N_methyl"/>
    <property type="match status" value="1"/>
</dbReference>
<gene>
    <name evidence="2" type="ORF">SJI18_00620</name>
</gene>
<feature type="transmembrane region" description="Helical" evidence="1">
    <location>
        <begin position="21"/>
        <end position="41"/>
    </location>
</feature>
<evidence type="ECO:0000313" key="3">
    <source>
        <dbReference type="Proteomes" id="UP001498469"/>
    </source>
</evidence>
<organism evidence="2 3">
    <name type="scientific">Clostridium frigoriphilum</name>
    <dbReference type="NCBI Taxonomy" id="443253"/>
    <lineage>
        <taxon>Bacteria</taxon>
        <taxon>Bacillati</taxon>
        <taxon>Bacillota</taxon>
        <taxon>Clostridia</taxon>
        <taxon>Eubacteriales</taxon>
        <taxon>Clostridiaceae</taxon>
        <taxon>Clostridium</taxon>
    </lineage>
</organism>
<accession>A0ABU7UHD8</accession>
<protein>
    <submittedName>
        <fullName evidence="2">Prepilin-type N-terminal cleavage/methylation domain-containing protein</fullName>
    </submittedName>
</protein>
<dbReference type="EMBL" id="JAZHFS010000001">
    <property type="protein sequence ID" value="MEF2110805.1"/>
    <property type="molecule type" value="Genomic_DNA"/>
</dbReference>
<proteinExistence type="predicted"/>
<dbReference type="PROSITE" id="PS00409">
    <property type="entry name" value="PROKAR_NTER_METHYL"/>
    <property type="match status" value="1"/>
</dbReference>
<dbReference type="Proteomes" id="UP001498469">
    <property type="component" value="Unassembled WGS sequence"/>
</dbReference>
<keyword evidence="1" id="KW-0472">Membrane</keyword>
<dbReference type="InterPro" id="IPR012902">
    <property type="entry name" value="N_methyl_site"/>
</dbReference>
<reference evidence="2 3" key="1">
    <citation type="submission" date="2023-11" db="EMBL/GenBank/DDBJ databases">
        <title>Draft genome sequence of a psychrophilic Clostridium strain from permafrost water brine.</title>
        <authorList>
            <person name="Shcherbakova V.A."/>
            <person name="Trubitsyn V.E."/>
            <person name="Zakharyuk A.G."/>
        </authorList>
    </citation>
    <scope>NUCLEOTIDE SEQUENCE [LARGE SCALE GENOMIC DNA]</scope>
    <source>
        <strain evidence="2 3">14F</strain>
    </source>
</reference>
<dbReference type="NCBIfam" id="TIGR02532">
    <property type="entry name" value="IV_pilin_GFxxxE"/>
    <property type="match status" value="1"/>
</dbReference>
<comment type="caution">
    <text evidence="2">The sequence shown here is derived from an EMBL/GenBank/DDBJ whole genome shotgun (WGS) entry which is preliminary data.</text>
</comment>
<name>A0ABU7UHD8_9CLOT</name>
<evidence type="ECO:0000313" key="2">
    <source>
        <dbReference type="EMBL" id="MEF2110805.1"/>
    </source>
</evidence>
<evidence type="ECO:0000256" key="1">
    <source>
        <dbReference type="SAM" id="Phobius"/>
    </source>
</evidence>
<keyword evidence="3" id="KW-1185">Reference proteome</keyword>
<sequence length="146" mass="15425">MSNILEQIPKNKTNRFKRKGFTLVELIIVISIIGILAVIAVPKFSGVLKDAKVKADVASAKVIADATYAQIAKGEIVPITAGITAVIGKDAAGEGKKITDYIQKVPTPKATSTANFTVVINSEADVSVKVGDDELYPTPIVGYPTK</sequence>
<keyword evidence="1" id="KW-0812">Transmembrane</keyword>
<keyword evidence="1" id="KW-1133">Transmembrane helix</keyword>
<dbReference type="RefSeq" id="WP_216247359.1">
    <property type="nucleotide sequence ID" value="NZ_JAZHFS010000001.1"/>
</dbReference>